<evidence type="ECO:0000256" key="1">
    <source>
        <dbReference type="SAM" id="MobiDB-lite"/>
    </source>
</evidence>
<name>A0A1Q9CK80_SYMMI</name>
<dbReference type="GO" id="GO:0032259">
    <property type="term" value="P:methylation"/>
    <property type="evidence" value="ECO:0007669"/>
    <property type="project" value="UniProtKB-KW"/>
</dbReference>
<dbReference type="EMBL" id="LSRX01001123">
    <property type="protein sequence ID" value="OLP83316.1"/>
    <property type="molecule type" value="Genomic_DNA"/>
</dbReference>
<sequence>MASDDDKRQLITGADSDLQFVLGEAGLSLDAQYRVVQRHTTLRRFQAIADTRAEARVAGKADFGLADDTADGRQKIAGVVAAWELARDVITKETETRAEAKVLGQPRILQVTERQAMIKAVVAVHGQLGESETPSAEYLALKCEECEVNEPQASTLDTITSKKSILTTSIQSSLDASGRIHITQHKAKSELPTTTEAYRKVLRVEAFTWLCMAARFKSKQWLQGLRLSDFNQFVNYILGEKVAQLNVPTSHQPADVPSLSPPWHVVLAYEHRLRKQAFRLVNEEDQTLSAALATVISSAELKETYFTTPLALSIIERPRKWYKGKGKDKDGKGLGKDPKGGHKGKDDRGGKGGKTATSDPALKGLTLVWRTPEGRDICFAFNSQGCTNPKCERLHVCRVKGCYQEHSARDHKQKAGKQSSAASKRFYHRDIRAHVLSEVPASIWQFPSIRELQVNTKAITFAVFQCAFEAPTSKPTRFLTNLSAFTQQPPAYATWPRFDAEHRYVGPLPPRCPHGGHDQVLAGSAQDAVPKAAEDFAEAISSARTPTRAEVVDGKRLAGRLVPITAEPAYIHAYRDLHFTMPWTGRRLVIIAFSVADHEQAPQDVLSTLRCQGFVLPGEASQEACSSFKALDEEAEASAVSDSGSTSEGPEPFRHEDCHNEGPPLSLEWDGKVEPINDGFGLCSPTRWFLGVLEKNGPEWFGCVEASLGVRSSELREVPPNQPFYLHAISSTARLLEDPDWEAIACQKDPYVTGVAIGFDEPVPHLPQVYEFKVKSRKLDDSEDEWHRDNYSSAKQTVEQLEQKFQEEEALGRMAPSTLPVLEQRYGKDRVRIASLGSLLKPDGSARPLHDGTHGVRVNNGIRMLNQQANPGPREVVHLVRSAKQSQEATFCLTGDVTAAHRLFLVRESDWPLLCCRLRDDSPVIWYNKVGTFGISSSAFLWSRLFGIIGRCAARFLLTIWFYHLVYVDDVHANFAGRDKFHHLLMWLACFEMFGTPFAYKKFRGGLTSAFVGYELSYPDQRVGISESRGQWLPKWIEEARASKFVVSVRRFAEFLGRLGFVSRLLVWLKAHLAPLYSWRAAVSVSAVARLPDTVILTLEYLSLTFKDMSFKVAAARTVRREGVAFRTDAKCADGYVVLGGWDCSGAPKDSRWFSIRLTPDEAPYLFDPEGHSQWASASAELMATLAALHAFGHLEGNAQRRILTVEVLAQTDNKANEGLAKKGSTTRWLLLMINMQLSHLLMKASLRLTLGWRPRDQNQEADALTNEVFDLFDAQHRVSLQYADLPLSFLHSLYKAKKKFHDTLTYEDLFETTGGLGPATTTSAAAAASATDCLSEEELSEAVWVTKFGYAYHRKRQSGVERQPVTSAVRTTGHLSRRLRGYLGRIMATAKRFRCLLAVAGGNHNPAGPREKLPLMMQDKEEDLRFFVHFDRILMRYAHPWLPKDANSPRGWFMIEPSYSCPHEELVGTYGDGVKWLCNPRLLSVRAKEAGRACVVYSFGSHGESQFEQDMSRISSCEIHTFDPGMVNTSAMLHRTAIGPIDSEQGEIHLDARKIETNIIRVPMKRLSTIMKELNHDVADVMKIDTEGAEFSIIKDMAASSSIEKVGQMQIEVHWWDESDQQQVWDMFDTLNSHGMVVFHKEINILYPKGAEYALMHLMPRPALLRPVPHASHASHASHQAGHQAGQAGQADVLDVLPSDADGFFAEYAKIHKKERAACGRILVFDCNLKDDCGGLADRFVGMMTSVLVSMLTQRAFIVRQDFFDESFQPTDPDVDWRWSETLERCTRESPLFSFFRERNAYDNVEDLLGNHSIVRIRSNRGYLHGFLDHPKYGEKLAKLGFDKCTLFGRLFDQLFTPTGSLTALVQKFISWDGPLGQQPVLTVGFHMRLGDRSFDPEVALGQLSHGVKVAFERKLHCAKNVASAAAALWGRSPMSPPARYFLITDHEGLKQHVRVNYTQQHVLVTDLQPVHINDKEYKKFHKTDDAQHTERRNTLLQTYAEWYAHSLSNLFLYSDSGFSRTALMRALGSRSSLFAKYAVVRAEHPLCSPLGRDACAIIGNTYAGI</sequence>
<comment type="caution">
    <text evidence="3">The sequence shown here is derived from an EMBL/GenBank/DDBJ whole genome shotgun (WGS) entry which is preliminary data.</text>
</comment>
<proteinExistence type="predicted"/>
<feature type="compositionally biased region" description="Basic and acidic residues" evidence="1">
    <location>
        <begin position="651"/>
        <end position="660"/>
    </location>
</feature>
<gene>
    <name evidence="3" type="primary">mettl24</name>
    <name evidence="3" type="ORF">AK812_SmicGene35933</name>
</gene>
<dbReference type="Gene3D" id="3.40.50.150">
    <property type="entry name" value="Vaccinia Virus protein VP39"/>
    <property type="match status" value="1"/>
</dbReference>
<keyword evidence="3" id="KW-0489">Methyltransferase</keyword>
<dbReference type="InterPro" id="IPR029063">
    <property type="entry name" value="SAM-dependent_MTases_sf"/>
</dbReference>
<reference evidence="3 4" key="1">
    <citation type="submission" date="2016-02" db="EMBL/GenBank/DDBJ databases">
        <title>Genome analysis of coral dinoflagellate symbionts highlights evolutionary adaptations to a symbiotic lifestyle.</title>
        <authorList>
            <person name="Aranda M."/>
            <person name="Li Y."/>
            <person name="Liew Y.J."/>
            <person name="Baumgarten S."/>
            <person name="Simakov O."/>
            <person name="Wilson M."/>
            <person name="Piel J."/>
            <person name="Ashoor H."/>
            <person name="Bougouffa S."/>
            <person name="Bajic V.B."/>
            <person name="Ryu T."/>
            <person name="Ravasi T."/>
            <person name="Bayer T."/>
            <person name="Micklem G."/>
            <person name="Kim H."/>
            <person name="Bhak J."/>
            <person name="Lajeunesse T.C."/>
            <person name="Voolstra C.R."/>
        </authorList>
    </citation>
    <scope>NUCLEOTIDE SEQUENCE [LARGE SCALE GENOMIC DNA]</scope>
    <source>
        <strain evidence="3 4">CCMP2467</strain>
    </source>
</reference>
<dbReference type="Proteomes" id="UP000186817">
    <property type="component" value="Unassembled WGS sequence"/>
</dbReference>
<keyword evidence="4" id="KW-1185">Reference proteome</keyword>
<protein>
    <submittedName>
        <fullName evidence="3">Methyltransferase-like protein 24</fullName>
    </submittedName>
</protein>
<evidence type="ECO:0000313" key="3">
    <source>
        <dbReference type="EMBL" id="OLP83316.1"/>
    </source>
</evidence>
<feature type="region of interest" description="Disordered" evidence="1">
    <location>
        <begin position="636"/>
        <end position="666"/>
    </location>
</feature>
<dbReference type="Pfam" id="PF13383">
    <property type="entry name" value="Methyltransf_22"/>
    <property type="match status" value="1"/>
</dbReference>
<feature type="domain" description="Methyltransferase" evidence="2">
    <location>
        <begin position="1437"/>
        <end position="1655"/>
    </location>
</feature>
<keyword evidence="3" id="KW-0808">Transferase</keyword>
<accession>A0A1Q9CK80</accession>
<dbReference type="GO" id="GO:0008168">
    <property type="term" value="F:methyltransferase activity"/>
    <property type="evidence" value="ECO:0007669"/>
    <property type="project" value="UniProtKB-KW"/>
</dbReference>
<dbReference type="InterPro" id="IPR026913">
    <property type="entry name" value="METTL24"/>
</dbReference>
<dbReference type="PANTHER" id="PTHR32026:SF10">
    <property type="entry name" value="METHYLTRANSFERASE-LIKE PROTEIN 24-RELATED"/>
    <property type="match status" value="1"/>
</dbReference>
<feature type="region of interest" description="Disordered" evidence="1">
    <location>
        <begin position="324"/>
        <end position="359"/>
    </location>
</feature>
<dbReference type="OrthoDB" id="441255at2759"/>
<feature type="compositionally biased region" description="Basic and acidic residues" evidence="1">
    <location>
        <begin position="325"/>
        <end position="350"/>
    </location>
</feature>
<dbReference type="PANTHER" id="PTHR32026">
    <property type="entry name" value="METHYLTRANSFERASE-LIKE PROTEIN 24"/>
    <property type="match status" value="1"/>
</dbReference>
<dbReference type="InterPro" id="IPR025714">
    <property type="entry name" value="Methyltranfer_dom"/>
</dbReference>
<evidence type="ECO:0000313" key="4">
    <source>
        <dbReference type="Proteomes" id="UP000186817"/>
    </source>
</evidence>
<organism evidence="3 4">
    <name type="scientific">Symbiodinium microadriaticum</name>
    <name type="common">Dinoflagellate</name>
    <name type="synonym">Zooxanthella microadriatica</name>
    <dbReference type="NCBI Taxonomy" id="2951"/>
    <lineage>
        <taxon>Eukaryota</taxon>
        <taxon>Sar</taxon>
        <taxon>Alveolata</taxon>
        <taxon>Dinophyceae</taxon>
        <taxon>Suessiales</taxon>
        <taxon>Symbiodiniaceae</taxon>
        <taxon>Symbiodinium</taxon>
    </lineage>
</organism>
<dbReference type="OMA" id="CKTANIC"/>
<evidence type="ECO:0000259" key="2">
    <source>
        <dbReference type="Pfam" id="PF13383"/>
    </source>
</evidence>
<dbReference type="SUPFAM" id="SSF53335">
    <property type="entry name" value="S-adenosyl-L-methionine-dependent methyltransferases"/>
    <property type="match status" value="1"/>
</dbReference>